<reference evidence="1" key="1">
    <citation type="submission" date="2017-02" db="UniProtKB">
        <authorList>
            <consortium name="WormBaseParasite"/>
        </authorList>
    </citation>
    <scope>IDENTIFICATION</scope>
</reference>
<name>A0A0N4X8G2_HAEPC</name>
<dbReference type="AlphaFoldDB" id="A0A0N4X8G2"/>
<sequence>MPTERMPCRTLLNLSIARMSGRCDEGVAWSSAWSVLVSKTCSEDCRAGHSSRINDPHLSSSSACPSTGRYHTWYSHLRANRIGF</sequence>
<protein>
    <submittedName>
        <fullName evidence="1">Secreted protein</fullName>
    </submittedName>
</protein>
<organism evidence="1">
    <name type="scientific">Haemonchus placei</name>
    <name type="common">Barber's pole worm</name>
    <dbReference type="NCBI Taxonomy" id="6290"/>
    <lineage>
        <taxon>Eukaryota</taxon>
        <taxon>Metazoa</taxon>
        <taxon>Ecdysozoa</taxon>
        <taxon>Nematoda</taxon>
        <taxon>Chromadorea</taxon>
        <taxon>Rhabditida</taxon>
        <taxon>Rhabditina</taxon>
        <taxon>Rhabditomorpha</taxon>
        <taxon>Strongyloidea</taxon>
        <taxon>Trichostrongylidae</taxon>
        <taxon>Haemonchus</taxon>
    </lineage>
</organism>
<dbReference type="WBParaSite" id="HPLM_0002065401-mRNA-1">
    <property type="protein sequence ID" value="HPLM_0002065401-mRNA-1"/>
    <property type="gene ID" value="HPLM_0002065401"/>
</dbReference>
<proteinExistence type="predicted"/>
<accession>A0A0N4X8G2</accession>
<evidence type="ECO:0000313" key="1">
    <source>
        <dbReference type="WBParaSite" id="HPLM_0002065401-mRNA-1"/>
    </source>
</evidence>